<accession>A0A136WD85</accession>
<dbReference type="Gene3D" id="3.40.630.30">
    <property type="match status" value="1"/>
</dbReference>
<dbReference type="OrthoDB" id="2063981at2"/>
<protein>
    <recommendedName>
        <fullName evidence="1">N-acetyltransferase domain-containing protein</fullName>
    </recommendedName>
</protein>
<proteinExistence type="predicted"/>
<dbReference type="EMBL" id="LRVM01000007">
    <property type="protein sequence ID" value="KXL52468.1"/>
    <property type="molecule type" value="Genomic_DNA"/>
</dbReference>
<dbReference type="PANTHER" id="PTHR37817">
    <property type="entry name" value="N-ACETYLTRANSFERASE EIS"/>
    <property type="match status" value="1"/>
</dbReference>
<dbReference type="Pfam" id="PF13527">
    <property type="entry name" value="Acetyltransf_9"/>
    <property type="match status" value="1"/>
</dbReference>
<dbReference type="InterPro" id="IPR000182">
    <property type="entry name" value="GNAT_dom"/>
</dbReference>
<feature type="domain" description="N-acetyltransferase" evidence="1">
    <location>
        <begin position="5"/>
        <end position="163"/>
    </location>
</feature>
<reference evidence="2 3" key="1">
    <citation type="submission" date="2016-01" db="EMBL/GenBank/DDBJ databases">
        <title>Genome sequence of Clostridium neopropionicum X4, DSM-3847.</title>
        <authorList>
            <person name="Poehlein A."/>
            <person name="Beck M.H."/>
            <person name="Bengelsdorf F.R."/>
            <person name="Daniel R."/>
            <person name="Duerre P."/>
        </authorList>
    </citation>
    <scope>NUCLEOTIDE SEQUENCE [LARGE SCALE GENOMIC DNA]</scope>
    <source>
        <strain evidence="2 3">DSM-3847</strain>
    </source>
</reference>
<name>A0A136WD85_9FIRM</name>
<dbReference type="GO" id="GO:0034069">
    <property type="term" value="F:aminoglycoside N-acetyltransferase activity"/>
    <property type="evidence" value="ECO:0007669"/>
    <property type="project" value="TreeGrafter"/>
</dbReference>
<dbReference type="STRING" id="36847.CLNEO_21640"/>
<dbReference type="InterPro" id="IPR051554">
    <property type="entry name" value="Acetyltransferase_Eis"/>
</dbReference>
<evidence type="ECO:0000313" key="3">
    <source>
        <dbReference type="Proteomes" id="UP000070539"/>
    </source>
</evidence>
<dbReference type="SUPFAM" id="SSF55729">
    <property type="entry name" value="Acyl-CoA N-acyltransferases (Nat)"/>
    <property type="match status" value="1"/>
</dbReference>
<dbReference type="InterPro" id="IPR016181">
    <property type="entry name" value="Acyl_CoA_acyltransferase"/>
</dbReference>
<dbReference type="GO" id="GO:0030649">
    <property type="term" value="P:aminoglycoside antibiotic catabolic process"/>
    <property type="evidence" value="ECO:0007669"/>
    <property type="project" value="TreeGrafter"/>
</dbReference>
<dbReference type="PANTHER" id="PTHR37817:SF1">
    <property type="entry name" value="N-ACETYLTRANSFERASE EIS"/>
    <property type="match status" value="1"/>
</dbReference>
<organism evidence="2 3">
    <name type="scientific">Anaerotignum neopropionicum</name>
    <dbReference type="NCBI Taxonomy" id="36847"/>
    <lineage>
        <taxon>Bacteria</taxon>
        <taxon>Bacillati</taxon>
        <taxon>Bacillota</taxon>
        <taxon>Clostridia</taxon>
        <taxon>Lachnospirales</taxon>
        <taxon>Anaerotignaceae</taxon>
        <taxon>Anaerotignum</taxon>
    </lineage>
</organism>
<gene>
    <name evidence="2" type="ORF">CLNEO_21640</name>
</gene>
<comment type="caution">
    <text evidence="2">The sequence shown here is derived from an EMBL/GenBank/DDBJ whole genome shotgun (WGS) entry which is preliminary data.</text>
</comment>
<dbReference type="RefSeq" id="WP_066088732.1">
    <property type="nucleotide sequence ID" value="NZ_LRVM01000007.1"/>
</dbReference>
<dbReference type="Proteomes" id="UP000070539">
    <property type="component" value="Unassembled WGS sequence"/>
</dbReference>
<keyword evidence="3" id="KW-1185">Reference proteome</keyword>
<dbReference type="PROSITE" id="PS51186">
    <property type="entry name" value="GNAT"/>
    <property type="match status" value="1"/>
</dbReference>
<evidence type="ECO:0000313" key="2">
    <source>
        <dbReference type="EMBL" id="KXL52468.1"/>
    </source>
</evidence>
<sequence length="367" mass="41967">MEKSELVRIAKKNDIESFYHLWKLCFEDSDRFCSWLFQNRFFPDYSVCLEKDGEILSAMQGVPYNIQVREKVLEGVMLCGVSTHPSHRQKGYMRKIFTFEMDLLRRKGVLLAVHTPAVLGSYFAYGHYPVADAAYIQGKRKVEKRDDFIILEKSQWPALFPLYKANIGESYSGALRRTKQEFLRKCEDYVSDGGRCIVFQDTIIQGYAFYYLMENQLICPEAVANPGFYNALLEEIFALAKGREVLVKLPPDIDTSQQFGTKKCYPKGVAGVCNIGAILKKMEIYCPYAVEFCDPIVPENNGIFSFDGTKVCEKPAIKIDAGHFLGVIMGYASLEEVKPFVTIFNQEGYDFINQALPKCKCYIIDEY</sequence>
<dbReference type="AlphaFoldDB" id="A0A136WD85"/>
<evidence type="ECO:0000259" key="1">
    <source>
        <dbReference type="PROSITE" id="PS51186"/>
    </source>
</evidence>